<sequence length="271" mass="30924">MISTLNAPFPGVKFENWKHIIEDCDGVEFSKNISIWMNATGITKYWDDFIKVEVGILDKLENLLESKNCFRLLSPLEKRLVALWASLVNPAAIRNTLKIDLPSAAVPRFGTHIKKLVKKYRSIFRKEILPIAAFDGYIAELNEGRFEGGVTPEILLLSPKFGRDLTNLTDKKSTEQVDDLIRNEVLKCGKSVWISGSDEVSIELKYLARNYIRKRWQKGSDMLTPELLRLKFSAIDKSSVPRNFQGLIESGIWSRLKVEKSARDLSLRPKL</sequence>
<dbReference type="EMBL" id="LNIX01000030">
    <property type="protein sequence ID" value="OXA41212.1"/>
    <property type="molecule type" value="Genomic_DNA"/>
</dbReference>
<keyword evidence="2" id="KW-1185">Reference proteome</keyword>
<evidence type="ECO:0000313" key="2">
    <source>
        <dbReference type="Proteomes" id="UP000198287"/>
    </source>
</evidence>
<comment type="caution">
    <text evidence="1">The sequence shown here is derived from an EMBL/GenBank/DDBJ whole genome shotgun (WGS) entry which is preliminary data.</text>
</comment>
<evidence type="ECO:0000313" key="1">
    <source>
        <dbReference type="EMBL" id="OXA41212.1"/>
    </source>
</evidence>
<dbReference type="AlphaFoldDB" id="A0A226D6N5"/>
<organism evidence="1 2">
    <name type="scientific">Folsomia candida</name>
    <name type="common">Springtail</name>
    <dbReference type="NCBI Taxonomy" id="158441"/>
    <lineage>
        <taxon>Eukaryota</taxon>
        <taxon>Metazoa</taxon>
        <taxon>Ecdysozoa</taxon>
        <taxon>Arthropoda</taxon>
        <taxon>Hexapoda</taxon>
        <taxon>Collembola</taxon>
        <taxon>Entomobryomorpha</taxon>
        <taxon>Isotomoidea</taxon>
        <taxon>Isotomidae</taxon>
        <taxon>Proisotominae</taxon>
        <taxon>Folsomia</taxon>
    </lineage>
</organism>
<name>A0A226D6N5_FOLCA</name>
<protein>
    <submittedName>
        <fullName evidence="1">Uncharacterized protein</fullName>
    </submittedName>
</protein>
<proteinExistence type="predicted"/>
<dbReference type="Proteomes" id="UP000198287">
    <property type="component" value="Unassembled WGS sequence"/>
</dbReference>
<accession>A0A226D6N5</accession>
<reference evidence="1 2" key="1">
    <citation type="submission" date="2015-12" db="EMBL/GenBank/DDBJ databases">
        <title>The genome of Folsomia candida.</title>
        <authorList>
            <person name="Faddeeva A."/>
            <person name="Derks M.F."/>
            <person name="Anvar Y."/>
            <person name="Smit S."/>
            <person name="Van Straalen N."/>
            <person name="Roelofs D."/>
        </authorList>
    </citation>
    <scope>NUCLEOTIDE SEQUENCE [LARGE SCALE GENOMIC DNA]</scope>
    <source>
        <strain evidence="1 2">VU population</strain>
        <tissue evidence="1">Whole body</tissue>
    </source>
</reference>
<gene>
    <name evidence="1" type="ORF">Fcan01_24136</name>
</gene>